<evidence type="ECO:0000256" key="4">
    <source>
        <dbReference type="ARBA" id="ARBA00038314"/>
    </source>
</evidence>
<dbReference type="STRING" id="930990.A0A067LXC2"/>
<evidence type="ECO:0000313" key="7">
    <source>
        <dbReference type="Proteomes" id="UP000027195"/>
    </source>
</evidence>
<keyword evidence="7" id="KW-1185">Reference proteome</keyword>
<dbReference type="AlphaFoldDB" id="A0A067LXC2"/>
<dbReference type="EMBL" id="KL198100">
    <property type="protein sequence ID" value="KDQ07814.1"/>
    <property type="molecule type" value="Genomic_DNA"/>
</dbReference>
<evidence type="ECO:0000313" key="6">
    <source>
        <dbReference type="EMBL" id="KDQ07814.1"/>
    </source>
</evidence>
<dbReference type="Gene3D" id="3.40.50.150">
    <property type="entry name" value="Vaccinia Virus protein VP39"/>
    <property type="match status" value="1"/>
</dbReference>
<dbReference type="GO" id="GO:0016740">
    <property type="term" value="F:transferase activity"/>
    <property type="evidence" value="ECO:0007669"/>
    <property type="project" value="UniProtKB-KW"/>
</dbReference>
<dbReference type="Proteomes" id="UP000027195">
    <property type="component" value="Unassembled WGS sequence"/>
</dbReference>
<dbReference type="PANTHER" id="PTHR35897:SF1">
    <property type="entry name" value="METHYLTRANSFERASE AUSD"/>
    <property type="match status" value="1"/>
</dbReference>
<proteinExistence type="inferred from homology"/>
<dbReference type="InterPro" id="IPR051654">
    <property type="entry name" value="Meroterpenoid_MTases"/>
</dbReference>
<dbReference type="InParanoid" id="A0A067LXC2"/>
<dbReference type="InterPro" id="IPR029063">
    <property type="entry name" value="SAM-dependent_MTases_sf"/>
</dbReference>
<protein>
    <recommendedName>
        <fullName evidence="5">Methyltransferase domain-containing protein</fullName>
    </recommendedName>
</protein>
<reference evidence="7" key="1">
    <citation type="journal article" date="2014" name="Proc. Natl. Acad. Sci. U.S.A.">
        <title>Extensive sampling of basidiomycete genomes demonstrates inadequacy of the white-rot/brown-rot paradigm for wood decay fungi.</title>
        <authorList>
            <person name="Riley R."/>
            <person name="Salamov A.A."/>
            <person name="Brown D.W."/>
            <person name="Nagy L.G."/>
            <person name="Floudas D."/>
            <person name="Held B.W."/>
            <person name="Levasseur A."/>
            <person name="Lombard V."/>
            <person name="Morin E."/>
            <person name="Otillar R."/>
            <person name="Lindquist E.A."/>
            <person name="Sun H."/>
            <person name="LaButti K.M."/>
            <person name="Schmutz J."/>
            <person name="Jabbour D."/>
            <person name="Luo H."/>
            <person name="Baker S.E."/>
            <person name="Pisabarro A.G."/>
            <person name="Walton J.D."/>
            <person name="Blanchette R.A."/>
            <person name="Henrissat B."/>
            <person name="Martin F."/>
            <person name="Cullen D."/>
            <person name="Hibbett D.S."/>
            <person name="Grigoriev I.V."/>
        </authorList>
    </citation>
    <scope>NUCLEOTIDE SEQUENCE [LARGE SCALE GENOMIC DNA]</scope>
    <source>
        <strain evidence="7">FD-172 SS1</strain>
    </source>
</reference>
<comment type="similarity">
    <text evidence="4">Belongs to the class I-like SAM-binding methyltransferase superfamily.</text>
</comment>
<dbReference type="InterPro" id="IPR025714">
    <property type="entry name" value="Methyltranfer_dom"/>
</dbReference>
<comment type="pathway">
    <text evidence="1">Secondary metabolite biosynthesis.</text>
</comment>
<organism evidence="6 7">
    <name type="scientific">Botryobasidium botryosum (strain FD-172 SS1)</name>
    <dbReference type="NCBI Taxonomy" id="930990"/>
    <lineage>
        <taxon>Eukaryota</taxon>
        <taxon>Fungi</taxon>
        <taxon>Dikarya</taxon>
        <taxon>Basidiomycota</taxon>
        <taxon>Agaricomycotina</taxon>
        <taxon>Agaricomycetes</taxon>
        <taxon>Cantharellales</taxon>
        <taxon>Botryobasidiaceae</taxon>
        <taxon>Botryobasidium</taxon>
    </lineage>
</organism>
<keyword evidence="2" id="KW-0808">Transferase</keyword>
<dbReference type="Pfam" id="PF13847">
    <property type="entry name" value="Methyltransf_31"/>
    <property type="match status" value="1"/>
</dbReference>
<dbReference type="SUPFAM" id="SSF53335">
    <property type="entry name" value="S-adenosyl-L-methionine-dependent methyltransferases"/>
    <property type="match status" value="1"/>
</dbReference>
<sequence>MSEGPPLAASTKAKDELFGPLDPNLYEISDADAPFFRAAISPDDDVIRQRVLDVQKRAFEQYPYPCIKRFTFVSLRIKKLPVYKEVLERGKRSGAIFLDLGCCMGSEVRNLVFQGYPASQVVGVDLRETYISLGHKLFQDKETCKIKFLVADIFDLPSTLSTSRVSNLESVSQLDDLAGSVTFIHAASLFHLFDAPKQKELAIRLLRLWTREPNAIIFGRHQGLSPEGCLSKDVPGWEAHGHSPESWEAMWKEVVEEVEGEGASDKIVVTAVLRQHYLTSTLGSKSLIWSVRRF</sequence>
<dbReference type="HOGENOM" id="CLU_051542_1_0_1"/>
<dbReference type="PANTHER" id="PTHR35897">
    <property type="entry name" value="METHYLTRANSFERASE AUSD"/>
    <property type="match status" value="1"/>
</dbReference>
<evidence type="ECO:0000256" key="2">
    <source>
        <dbReference type="ARBA" id="ARBA00022679"/>
    </source>
</evidence>
<evidence type="ECO:0000259" key="5">
    <source>
        <dbReference type="Pfam" id="PF13847"/>
    </source>
</evidence>
<gene>
    <name evidence="6" type="ORF">BOTBODRAFT_59747</name>
</gene>
<keyword evidence="3" id="KW-0949">S-adenosyl-L-methionine</keyword>
<accession>A0A067LXC2</accession>
<feature type="domain" description="Methyltransferase" evidence="5">
    <location>
        <begin position="92"/>
        <end position="160"/>
    </location>
</feature>
<evidence type="ECO:0000256" key="1">
    <source>
        <dbReference type="ARBA" id="ARBA00005179"/>
    </source>
</evidence>
<dbReference type="OrthoDB" id="2094832at2759"/>
<evidence type="ECO:0000256" key="3">
    <source>
        <dbReference type="ARBA" id="ARBA00022691"/>
    </source>
</evidence>
<name>A0A067LXC2_BOTB1</name>